<name>A0ABU0APZ9_9BACI</name>
<proteinExistence type="predicted"/>
<keyword evidence="1" id="KW-0472">Membrane</keyword>
<feature type="transmembrane region" description="Helical" evidence="1">
    <location>
        <begin position="124"/>
        <end position="148"/>
    </location>
</feature>
<dbReference type="Proteomes" id="UP001238088">
    <property type="component" value="Unassembled WGS sequence"/>
</dbReference>
<evidence type="ECO:0000313" key="2">
    <source>
        <dbReference type="EMBL" id="MDQ0273359.1"/>
    </source>
</evidence>
<keyword evidence="1" id="KW-0812">Transmembrane</keyword>
<sequence>MPLISGVYGFVHNEYFLKEDKSIILIEETGLFLLGVIFFVNLLMISIYYLLSFIGVAFIAISFFFYKIGNSISIYDSNLLEFLISMPHVVGEIFVCFQVLYLNYKLIINRGVDNEKGLFREYKINYLLTILVLLLSGLVETYISPYLIETFMGG</sequence>
<keyword evidence="3" id="KW-1185">Reference proteome</keyword>
<accession>A0ABU0APZ9</accession>
<comment type="caution">
    <text evidence="2">The sequence shown here is derived from an EMBL/GenBank/DDBJ whole genome shotgun (WGS) entry which is preliminary data.</text>
</comment>
<reference evidence="2 3" key="1">
    <citation type="submission" date="2023-07" db="EMBL/GenBank/DDBJ databases">
        <title>Genomic Encyclopedia of Type Strains, Phase IV (KMG-IV): sequencing the most valuable type-strain genomes for metagenomic binning, comparative biology and taxonomic classification.</title>
        <authorList>
            <person name="Goeker M."/>
        </authorList>
    </citation>
    <scope>NUCLEOTIDE SEQUENCE [LARGE SCALE GENOMIC DNA]</scope>
    <source>
        <strain evidence="2 3">DSM 23494</strain>
    </source>
</reference>
<evidence type="ECO:0000256" key="1">
    <source>
        <dbReference type="SAM" id="Phobius"/>
    </source>
</evidence>
<organism evidence="2 3">
    <name type="scientific">Cytobacillus purgationiresistens</name>
    <dbReference type="NCBI Taxonomy" id="863449"/>
    <lineage>
        <taxon>Bacteria</taxon>
        <taxon>Bacillati</taxon>
        <taxon>Bacillota</taxon>
        <taxon>Bacilli</taxon>
        <taxon>Bacillales</taxon>
        <taxon>Bacillaceae</taxon>
        <taxon>Cytobacillus</taxon>
    </lineage>
</organism>
<gene>
    <name evidence="2" type="ORF">J2S17_005291</name>
</gene>
<evidence type="ECO:0000313" key="3">
    <source>
        <dbReference type="Proteomes" id="UP001238088"/>
    </source>
</evidence>
<feature type="transmembrane region" description="Helical" evidence="1">
    <location>
        <begin position="22"/>
        <end position="40"/>
    </location>
</feature>
<protein>
    <recommendedName>
        <fullName evidence="4">Stage II sporulation protein M</fullName>
    </recommendedName>
</protein>
<keyword evidence="1" id="KW-1133">Transmembrane helix</keyword>
<evidence type="ECO:0008006" key="4">
    <source>
        <dbReference type="Google" id="ProtNLM"/>
    </source>
</evidence>
<feature type="transmembrane region" description="Helical" evidence="1">
    <location>
        <begin position="47"/>
        <end position="66"/>
    </location>
</feature>
<feature type="transmembrane region" description="Helical" evidence="1">
    <location>
        <begin position="86"/>
        <end position="104"/>
    </location>
</feature>
<dbReference type="EMBL" id="JAUSUB010000038">
    <property type="protein sequence ID" value="MDQ0273359.1"/>
    <property type="molecule type" value="Genomic_DNA"/>
</dbReference>